<accession>A0ABT0GT29</accession>
<dbReference type="InterPro" id="IPR016890">
    <property type="entry name" value="UCP028520"/>
</dbReference>
<evidence type="ECO:0000259" key="1">
    <source>
        <dbReference type="PROSITE" id="PS51186"/>
    </source>
</evidence>
<reference evidence="2" key="1">
    <citation type="submission" date="2022-04" db="EMBL/GenBank/DDBJ databases">
        <title>Roseibium sp. CAU 1639 isolated from mud.</title>
        <authorList>
            <person name="Kim W."/>
        </authorList>
    </citation>
    <scope>NUCLEOTIDE SEQUENCE</scope>
    <source>
        <strain evidence="2">CAU 1639</strain>
    </source>
</reference>
<proteinExistence type="predicted"/>
<dbReference type="SUPFAM" id="SSF55729">
    <property type="entry name" value="Acyl-CoA N-acyltransferases (Nat)"/>
    <property type="match status" value="1"/>
</dbReference>
<gene>
    <name evidence="2" type="ORF">M0H32_10560</name>
</gene>
<organism evidence="2 3">
    <name type="scientific">Roseibium sediminicola</name>
    <dbReference type="NCBI Taxonomy" id="2933272"/>
    <lineage>
        <taxon>Bacteria</taxon>
        <taxon>Pseudomonadati</taxon>
        <taxon>Pseudomonadota</taxon>
        <taxon>Alphaproteobacteria</taxon>
        <taxon>Hyphomicrobiales</taxon>
        <taxon>Stappiaceae</taxon>
        <taxon>Roseibium</taxon>
    </lineage>
</organism>
<name>A0ABT0GT29_9HYPH</name>
<dbReference type="Gene3D" id="3.40.630.30">
    <property type="match status" value="1"/>
</dbReference>
<dbReference type="EC" id="2.3.1.-" evidence="2"/>
<dbReference type="InterPro" id="IPR016181">
    <property type="entry name" value="Acyl_CoA_acyltransferase"/>
</dbReference>
<evidence type="ECO:0000313" key="2">
    <source>
        <dbReference type="EMBL" id="MCK7612604.1"/>
    </source>
</evidence>
<dbReference type="CDD" id="cd04301">
    <property type="entry name" value="NAT_SF"/>
    <property type="match status" value="1"/>
</dbReference>
<feature type="domain" description="N-acetyltransferase" evidence="1">
    <location>
        <begin position="11"/>
        <end position="169"/>
    </location>
</feature>
<dbReference type="Proteomes" id="UP001431221">
    <property type="component" value="Unassembled WGS sequence"/>
</dbReference>
<dbReference type="EMBL" id="JALNMJ010000006">
    <property type="protein sequence ID" value="MCK7612604.1"/>
    <property type="molecule type" value="Genomic_DNA"/>
</dbReference>
<keyword evidence="3" id="KW-1185">Reference proteome</keyword>
<dbReference type="RefSeq" id="WP_248153662.1">
    <property type="nucleotide sequence ID" value="NZ_JALNMJ010000006.1"/>
</dbReference>
<dbReference type="InterPro" id="IPR000182">
    <property type="entry name" value="GNAT_dom"/>
</dbReference>
<dbReference type="GO" id="GO:0016746">
    <property type="term" value="F:acyltransferase activity"/>
    <property type="evidence" value="ECO:0007669"/>
    <property type="project" value="UniProtKB-KW"/>
</dbReference>
<protein>
    <submittedName>
        <fullName evidence="2">GNAT family N-acetyltransferase</fullName>
        <ecNumber evidence="2">2.3.1.-</ecNumber>
    </submittedName>
</protein>
<comment type="caution">
    <text evidence="2">The sequence shown here is derived from an EMBL/GenBank/DDBJ whole genome shotgun (WGS) entry which is preliminary data.</text>
</comment>
<dbReference type="PIRSF" id="PIRSF028520">
    <property type="entry name" value="UCP028520"/>
    <property type="match status" value="1"/>
</dbReference>
<keyword evidence="2" id="KW-0012">Acyltransferase</keyword>
<dbReference type="PROSITE" id="PS51186">
    <property type="entry name" value="GNAT"/>
    <property type="match status" value="1"/>
</dbReference>
<dbReference type="Pfam" id="PF00583">
    <property type="entry name" value="Acetyltransf_1"/>
    <property type="match status" value="1"/>
</dbReference>
<keyword evidence="2" id="KW-0808">Transferase</keyword>
<evidence type="ECO:0000313" key="3">
    <source>
        <dbReference type="Proteomes" id="UP001431221"/>
    </source>
</evidence>
<sequence>MASNQPSAQTSTIRPFLPGDLSALLTMNNAAVPAVSELTAEGFLDLINGALICLVAEVDGAPAGFLLCLGDGVDYDSPNYLWLSERESNFAYTDRICVDEAMRGRKIGDALYAALFQHYAGTGKSFLCEVNERPANPGSMRFHGRLGFEEIGKADHGDKAVVYLKRPAEPATGTAR</sequence>